<name>A0ABU5JLB7_9ACTN</name>
<reference evidence="1 2" key="1">
    <citation type="submission" date="2023-12" db="EMBL/GenBank/DDBJ databases">
        <title>Micromonospora sp. nov., isolated from Atacama Desert.</title>
        <authorList>
            <person name="Carro L."/>
            <person name="Golinska P."/>
            <person name="Klenk H.-P."/>
            <person name="Goodfellow M."/>
        </authorList>
    </citation>
    <scope>NUCLEOTIDE SEQUENCE [LARGE SCALE GENOMIC DNA]</scope>
    <source>
        <strain evidence="1 2">4G53</strain>
    </source>
</reference>
<protein>
    <submittedName>
        <fullName evidence="1">SUKH-3 domain-containing protein</fullName>
    </submittedName>
</protein>
<organism evidence="1 2">
    <name type="scientific">Micromonospora sicca</name>
    <dbReference type="NCBI Taxonomy" id="2202420"/>
    <lineage>
        <taxon>Bacteria</taxon>
        <taxon>Bacillati</taxon>
        <taxon>Actinomycetota</taxon>
        <taxon>Actinomycetes</taxon>
        <taxon>Micromonosporales</taxon>
        <taxon>Micromonosporaceae</taxon>
        <taxon>Micromonospora</taxon>
    </lineage>
</organism>
<gene>
    <name evidence="1" type="ORF">U2F25_28460</name>
</gene>
<evidence type="ECO:0000313" key="2">
    <source>
        <dbReference type="Proteomes" id="UP001290101"/>
    </source>
</evidence>
<dbReference type="RefSeq" id="WP_322442953.1">
    <property type="nucleotide sequence ID" value="NZ_JAXOTQ010000045.1"/>
</dbReference>
<dbReference type="EMBL" id="JAXOTQ010000045">
    <property type="protein sequence ID" value="MDZ5493356.1"/>
    <property type="molecule type" value="Genomic_DNA"/>
</dbReference>
<keyword evidence="2" id="KW-1185">Reference proteome</keyword>
<dbReference type="InterPro" id="IPR025850">
    <property type="entry name" value="SUKH-3"/>
</dbReference>
<proteinExistence type="predicted"/>
<comment type="caution">
    <text evidence="1">The sequence shown here is derived from an EMBL/GenBank/DDBJ whole genome shotgun (WGS) entry which is preliminary data.</text>
</comment>
<dbReference type="Pfam" id="PF14433">
    <property type="entry name" value="SUKH-3"/>
    <property type="match status" value="1"/>
</dbReference>
<dbReference type="Proteomes" id="UP001290101">
    <property type="component" value="Unassembled WGS sequence"/>
</dbReference>
<accession>A0ABU5JLB7</accession>
<evidence type="ECO:0000313" key="1">
    <source>
        <dbReference type="EMBL" id="MDZ5493356.1"/>
    </source>
</evidence>
<sequence>MITTWKCCTSRTASRTPYGSCSWPTVSHRCCTPTAADPRTVVRILTEAGWQPGRRVDTSAWRTQLEAGGFDMHQATERFLAEFGGLTVAHRGPSISQARAPFELDPLLCLGEDERFADWSSVIHRSLFPLGELDEGRFFLGIDETGEVYLVADWLASYGPARQAVEKLILGVAPDTRWDAYPG</sequence>